<evidence type="ECO:0000313" key="3">
    <source>
        <dbReference type="Proteomes" id="UP000054387"/>
    </source>
</evidence>
<proteinExistence type="predicted"/>
<feature type="region of interest" description="Disordered" evidence="1">
    <location>
        <begin position="345"/>
        <end position="365"/>
    </location>
</feature>
<accession>A0A0W1R8C6</accession>
<dbReference type="RefSeq" id="WP_058582578.1">
    <property type="nucleotide sequence ID" value="NZ_LOPU01000029.1"/>
</dbReference>
<keyword evidence="3" id="KW-1185">Reference proteome</keyword>
<dbReference type="AlphaFoldDB" id="A0A0W1R8C6"/>
<organism evidence="2 3">
    <name type="scientific">Haloprofundus marisrubri</name>
    <dbReference type="NCBI Taxonomy" id="1514971"/>
    <lineage>
        <taxon>Archaea</taxon>
        <taxon>Methanobacteriati</taxon>
        <taxon>Methanobacteriota</taxon>
        <taxon>Stenosarchaea group</taxon>
        <taxon>Halobacteria</taxon>
        <taxon>Halobacteriales</taxon>
        <taxon>Haloferacaceae</taxon>
        <taxon>Haloprofundus</taxon>
    </lineage>
</organism>
<feature type="compositionally biased region" description="Basic and acidic residues" evidence="1">
    <location>
        <begin position="101"/>
        <end position="115"/>
    </location>
</feature>
<name>A0A0W1R8C6_9EURY</name>
<protein>
    <submittedName>
        <fullName evidence="2">Uncharacterized protein</fullName>
    </submittedName>
</protein>
<dbReference type="OrthoDB" id="214942at2157"/>
<evidence type="ECO:0000313" key="2">
    <source>
        <dbReference type="EMBL" id="KTG09426.1"/>
    </source>
</evidence>
<reference evidence="2 3" key="1">
    <citation type="submission" date="2015-12" db="EMBL/GenBank/DDBJ databases">
        <title>Haloprofundus marisrubri gen. nov., sp. nov., an extremely halophilic archaeon isolated from the Discovery deep brine-seawater interface in the Red Sea.</title>
        <authorList>
            <person name="Zhang G."/>
            <person name="Stingl U."/>
            <person name="Rashid M."/>
        </authorList>
    </citation>
    <scope>NUCLEOTIDE SEQUENCE [LARGE SCALE GENOMIC DNA]</scope>
    <source>
        <strain evidence="2 3">SB9</strain>
    </source>
</reference>
<comment type="caution">
    <text evidence="2">The sequence shown here is derived from an EMBL/GenBank/DDBJ whole genome shotgun (WGS) entry which is preliminary data.</text>
</comment>
<dbReference type="EMBL" id="LOPU01000029">
    <property type="protein sequence ID" value="KTG09426.1"/>
    <property type="molecule type" value="Genomic_DNA"/>
</dbReference>
<gene>
    <name evidence="2" type="ORF">AUR64_16750</name>
</gene>
<feature type="compositionally biased region" description="Acidic residues" evidence="1">
    <location>
        <begin position="350"/>
        <end position="365"/>
    </location>
</feature>
<dbReference type="Proteomes" id="UP000054387">
    <property type="component" value="Unassembled WGS sequence"/>
</dbReference>
<evidence type="ECO:0000256" key="1">
    <source>
        <dbReference type="SAM" id="MobiDB-lite"/>
    </source>
</evidence>
<sequence length="365" mass="37859">MTENPDTAERLAALFAELPPDSGPLVDEAVAVAEDAADLRERLAALTEAPTPELGDDEVAAVPVTTEATDDGAVDRVRSTVGGLRSRVADGIETMGSKTRNVTDIDSHSDSHSDDSTDEVPDVPATTESPEANTPRPTPVTASSRSLARVRGHARSGITELKHTARNADPKQAALWGVATGVTLANPAIAAGYSTAVLLSGAVLGGSVVGAYASSHENTVFDGVDPLEMARRSRGMSAANAHRTNVNGAALGSLLGVSTYLAETMTPEEYAHWLTGVDADLVARGAELGAGRAVTDEELGVSTPRTGALLGGGFGLLYGLATEGAEEGDDTLRELLDDDLFEEYEHALDDSESPSETDVETDPEE</sequence>
<feature type="region of interest" description="Disordered" evidence="1">
    <location>
        <begin position="88"/>
        <end position="153"/>
    </location>
</feature>